<evidence type="ECO:0000256" key="6">
    <source>
        <dbReference type="ARBA" id="ARBA00023012"/>
    </source>
</evidence>
<keyword evidence="7 8" id="KW-0472">Membrane</keyword>
<dbReference type="PRINTS" id="PR00344">
    <property type="entry name" value="BCTRLSENSOR"/>
</dbReference>
<dbReference type="InterPro" id="IPR036097">
    <property type="entry name" value="HisK_dim/P_sf"/>
</dbReference>
<dbReference type="SUPFAM" id="SSF47384">
    <property type="entry name" value="Homodimeric domain of signal transducing histidine kinase"/>
    <property type="match status" value="1"/>
</dbReference>
<dbReference type="Gene3D" id="3.30.565.10">
    <property type="entry name" value="Histidine kinase-like ATPase, C-terminal domain"/>
    <property type="match status" value="1"/>
</dbReference>
<keyword evidence="8" id="KW-1133">Transmembrane helix</keyword>
<comment type="caution">
    <text evidence="10">The sequence shown here is derived from an EMBL/GenBank/DDBJ whole genome shotgun (WGS) entry which is preliminary data.</text>
</comment>
<feature type="transmembrane region" description="Helical" evidence="8">
    <location>
        <begin position="6"/>
        <end position="24"/>
    </location>
</feature>
<evidence type="ECO:0000259" key="9">
    <source>
        <dbReference type="PROSITE" id="PS50109"/>
    </source>
</evidence>
<dbReference type="SMART" id="SM00387">
    <property type="entry name" value="HATPase_c"/>
    <property type="match status" value="1"/>
</dbReference>
<dbReference type="PROSITE" id="PS50109">
    <property type="entry name" value="HIS_KIN"/>
    <property type="match status" value="1"/>
</dbReference>
<dbReference type="InterPro" id="IPR003594">
    <property type="entry name" value="HATPase_dom"/>
</dbReference>
<dbReference type="InterPro" id="IPR004358">
    <property type="entry name" value="Sig_transdc_His_kin-like_C"/>
</dbReference>
<dbReference type="Pfam" id="PF00512">
    <property type="entry name" value="HisKA"/>
    <property type="match status" value="1"/>
</dbReference>
<dbReference type="FunFam" id="3.30.565.10:FF:000006">
    <property type="entry name" value="Sensor histidine kinase WalK"/>
    <property type="match status" value="1"/>
</dbReference>
<dbReference type="GO" id="GO:0000155">
    <property type="term" value="F:phosphorelay sensor kinase activity"/>
    <property type="evidence" value="ECO:0007669"/>
    <property type="project" value="InterPro"/>
</dbReference>
<keyword evidence="3" id="KW-0597">Phosphoprotein</keyword>
<proteinExistence type="predicted"/>
<evidence type="ECO:0000256" key="1">
    <source>
        <dbReference type="ARBA" id="ARBA00000085"/>
    </source>
</evidence>
<evidence type="ECO:0000256" key="7">
    <source>
        <dbReference type="ARBA" id="ARBA00023136"/>
    </source>
</evidence>
<dbReference type="RefSeq" id="WP_162844431.1">
    <property type="nucleotide sequence ID" value="NZ_QRAP01000013.1"/>
</dbReference>
<dbReference type="Gene3D" id="1.10.287.130">
    <property type="match status" value="1"/>
</dbReference>
<reference evidence="10 11" key="1">
    <citation type="submission" date="2018-07" db="EMBL/GenBank/DDBJ databases">
        <title>Genomic Encyclopedia of Type Strains, Phase IV (KMG-IV): sequencing the most valuable type-strain genomes for metagenomic binning, comparative biology and taxonomic classification.</title>
        <authorList>
            <person name="Goeker M."/>
        </authorList>
    </citation>
    <scope>NUCLEOTIDE SEQUENCE [LARGE SCALE GENOMIC DNA]</scope>
    <source>
        <strain evidence="10 11">DSM 103736</strain>
    </source>
</reference>
<dbReference type="InterPro" id="IPR050736">
    <property type="entry name" value="Sensor_HK_Regulatory"/>
</dbReference>
<dbReference type="InterPro" id="IPR036890">
    <property type="entry name" value="HATPase_C_sf"/>
</dbReference>
<evidence type="ECO:0000256" key="4">
    <source>
        <dbReference type="ARBA" id="ARBA00022679"/>
    </source>
</evidence>
<dbReference type="EMBL" id="QRAP01000013">
    <property type="protein sequence ID" value="RDK84573.1"/>
    <property type="molecule type" value="Genomic_DNA"/>
</dbReference>
<dbReference type="PANTHER" id="PTHR43711:SF31">
    <property type="entry name" value="HISTIDINE KINASE"/>
    <property type="match status" value="1"/>
</dbReference>
<comment type="catalytic activity">
    <reaction evidence="1">
        <text>ATP + protein L-histidine = ADP + protein N-phospho-L-histidine.</text>
        <dbReference type="EC" id="2.7.13.3"/>
    </reaction>
</comment>
<dbReference type="Pfam" id="PF02518">
    <property type="entry name" value="HATPase_c"/>
    <property type="match status" value="1"/>
</dbReference>
<keyword evidence="5" id="KW-0418">Kinase</keyword>
<feature type="domain" description="Histidine kinase" evidence="9">
    <location>
        <begin position="287"/>
        <end position="499"/>
    </location>
</feature>
<dbReference type="AlphaFoldDB" id="A0A370Q899"/>
<name>A0A370Q899_9GAMM</name>
<organism evidence="10 11">
    <name type="scientific">Enterobacillus tribolii</name>
    <dbReference type="NCBI Taxonomy" id="1487935"/>
    <lineage>
        <taxon>Bacteria</taxon>
        <taxon>Pseudomonadati</taxon>
        <taxon>Pseudomonadota</taxon>
        <taxon>Gammaproteobacteria</taxon>
        <taxon>Enterobacterales</taxon>
        <taxon>Hafniaceae</taxon>
        <taxon>Enterobacillus</taxon>
    </lineage>
</organism>
<evidence type="ECO:0000256" key="8">
    <source>
        <dbReference type="SAM" id="Phobius"/>
    </source>
</evidence>
<keyword evidence="8" id="KW-0812">Transmembrane</keyword>
<dbReference type="CDD" id="cd00082">
    <property type="entry name" value="HisKA"/>
    <property type="match status" value="1"/>
</dbReference>
<dbReference type="InterPro" id="IPR005467">
    <property type="entry name" value="His_kinase_dom"/>
</dbReference>
<keyword evidence="6" id="KW-0902">Two-component regulatory system</keyword>
<accession>A0A370Q899</accession>
<dbReference type="InterPro" id="IPR003661">
    <property type="entry name" value="HisK_dim/P_dom"/>
</dbReference>
<evidence type="ECO:0000313" key="10">
    <source>
        <dbReference type="EMBL" id="RDK84573.1"/>
    </source>
</evidence>
<evidence type="ECO:0000256" key="3">
    <source>
        <dbReference type="ARBA" id="ARBA00022553"/>
    </source>
</evidence>
<protein>
    <recommendedName>
        <fullName evidence="2">histidine kinase</fullName>
        <ecNumber evidence="2">2.7.13.3</ecNumber>
    </recommendedName>
</protein>
<dbReference type="SMART" id="SM00388">
    <property type="entry name" value="HisKA"/>
    <property type="match status" value="1"/>
</dbReference>
<evidence type="ECO:0000256" key="5">
    <source>
        <dbReference type="ARBA" id="ARBA00022777"/>
    </source>
</evidence>
<dbReference type="EC" id="2.7.13.3" evidence="2"/>
<evidence type="ECO:0000313" key="11">
    <source>
        <dbReference type="Proteomes" id="UP000254848"/>
    </source>
</evidence>
<dbReference type="Proteomes" id="UP000254848">
    <property type="component" value="Unassembled WGS sequence"/>
</dbReference>
<keyword evidence="11" id="KW-1185">Reference proteome</keyword>
<keyword evidence="4" id="KW-0808">Transferase</keyword>
<dbReference type="PANTHER" id="PTHR43711">
    <property type="entry name" value="TWO-COMPONENT HISTIDINE KINASE"/>
    <property type="match status" value="1"/>
</dbReference>
<feature type="transmembrane region" description="Helical" evidence="8">
    <location>
        <begin position="245"/>
        <end position="268"/>
    </location>
</feature>
<gene>
    <name evidence="10" type="ORF">C8D90_11352</name>
</gene>
<dbReference type="SUPFAM" id="SSF55874">
    <property type="entry name" value="ATPase domain of HSP90 chaperone/DNA topoisomerase II/histidine kinase"/>
    <property type="match status" value="1"/>
</dbReference>
<sequence>MPRSQTIFIVITLAILALMAYLGFRTLEHEVLLRHYQAQTLAQSRTSQAEAYIAGALRQKATRLDAISEYVQVNDAAALRELVSKDGDIDNVFVLRKNRLLYPDENQPLNQDEQAWVRLITPLAHDPSLLYSHNIQDERATPRVGWFVTHETQDPLLLYWRYQGDVIIGFRVSYINLMMEIPNGLHDAIGVTGDTVVLTENGRLLYQNQEADLSALTLLDAKPLPYPLSTWQFSVYGKRISALDIYLWGGLLIAVLLAAVALIIWRIYREYTRSAQLARQQVNFVSQVSHELKTPLTNITLYAELLREALDDDQASERRYVDVITSEGQRLSRLIQNILTFTRAPKLHWQTVDVSALMTQIAHIFTPSLNARGMTIEVHSGQGVTLYTDLDRLTQIISNFLNNAEKYAAQGKRVEVTVEERSSCVDIHVRDYGAGMAEKELKLIFRPFYRVKSAITEGVAGTGIGLTIARQLAHSLHGEITVTRENPGMRFTLSLPRRAEEHQGGQDENTDR</sequence>
<dbReference type="GO" id="GO:0005886">
    <property type="term" value="C:plasma membrane"/>
    <property type="evidence" value="ECO:0007669"/>
    <property type="project" value="UniProtKB-ARBA"/>
</dbReference>
<dbReference type="FunFam" id="1.10.287.130:FF:000001">
    <property type="entry name" value="Two-component sensor histidine kinase"/>
    <property type="match status" value="1"/>
</dbReference>
<evidence type="ECO:0000256" key="2">
    <source>
        <dbReference type="ARBA" id="ARBA00012438"/>
    </source>
</evidence>